<organism evidence="2 3">
    <name type="scientific">Temnothorax longispinosus</name>
    <dbReference type="NCBI Taxonomy" id="300112"/>
    <lineage>
        <taxon>Eukaryota</taxon>
        <taxon>Metazoa</taxon>
        <taxon>Ecdysozoa</taxon>
        <taxon>Arthropoda</taxon>
        <taxon>Hexapoda</taxon>
        <taxon>Insecta</taxon>
        <taxon>Pterygota</taxon>
        <taxon>Neoptera</taxon>
        <taxon>Endopterygota</taxon>
        <taxon>Hymenoptera</taxon>
        <taxon>Apocrita</taxon>
        <taxon>Aculeata</taxon>
        <taxon>Formicoidea</taxon>
        <taxon>Formicidae</taxon>
        <taxon>Myrmicinae</taxon>
        <taxon>Temnothorax</taxon>
    </lineage>
</organism>
<comment type="caution">
    <text evidence="2">The sequence shown here is derived from an EMBL/GenBank/DDBJ whole genome shotgun (WGS) entry which is preliminary data.</text>
</comment>
<dbReference type="PANTHER" id="PTHR47501:SF5">
    <property type="entry name" value="HAT C-TERMINAL DIMERISATION DOMAIN-CONTAINING PROTEIN"/>
    <property type="match status" value="1"/>
</dbReference>
<dbReference type="STRING" id="300112.A0A4S2KSF1"/>
<evidence type="ECO:0000313" key="3">
    <source>
        <dbReference type="Proteomes" id="UP000310200"/>
    </source>
</evidence>
<dbReference type="InterPro" id="IPR012337">
    <property type="entry name" value="RNaseH-like_sf"/>
</dbReference>
<dbReference type="Proteomes" id="UP000310200">
    <property type="component" value="Unassembled WGS sequence"/>
</dbReference>
<gene>
    <name evidence="2" type="ORF">DBV15_09983</name>
</gene>
<accession>A0A4S2KSF1</accession>
<name>A0A4S2KSF1_9HYME</name>
<reference evidence="2 3" key="1">
    <citation type="journal article" date="2019" name="Philos. Trans. R. Soc. Lond., B, Biol. Sci.">
        <title>Ant behaviour and brain gene expression of defending hosts depend on the ecological success of the intruding social parasite.</title>
        <authorList>
            <person name="Kaur R."/>
            <person name="Stoldt M."/>
            <person name="Jongepier E."/>
            <person name="Feldmeyer B."/>
            <person name="Menzel F."/>
            <person name="Bornberg-Bauer E."/>
            <person name="Foitzik S."/>
        </authorList>
    </citation>
    <scope>NUCLEOTIDE SEQUENCE [LARGE SCALE GENOMIC DNA]</scope>
    <source>
        <tissue evidence="2">Whole body</tissue>
    </source>
</reference>
<protein>
    <submittedName>
        <fullName evidence="2">Putative AC9 transposase</fullName>
    </submittedName>
</protein>
<dbReference type="SUPFAM" id="SSF53098">
    <property type="entry name" value="Ribonuclease H-like"/>
    <property type="match status" value="1"/>
</dbReference>
<dbReference type="AlphaFoldDB" id="A0A4S2KSF1"/>
<evidence type="ECO:0000256" key="1">
    <source>
        <dbReference type="SAM" id="MobiDB-lite"/>
    </source>
</evidence>
<keyword evidence="3" id="KW-1185">Reference proteome</keyword>
<sequence length="675" mass="77934">MTDTEEAEQAQASTSQSASETDCDTPWPAYSEIFTFEPKLSTEKNFAFTCKLCLDRKVYQANKTTTSNLRKHAKISKKFKQFYPMFYVESNVQHRIIKHPRYLEKIDEAKSNKLTNNKRQKENEDISNNSVTKKQCVLQKWGSGITGITQKKLDGAILRFVIENIQPLAVVESPAFIDLVKIGLPSSFRIMCRKTLREKLCQLYSDMKTALENELAKIEYISTTADLWSKAKRSYLGITVHWINPETLKRESAGLACRRMKGRHTFDVLAKEINSVFLEYHIQNKVCCVTTDNGSNFVKAFRDFARDENIENDDDETVDMEFYNLSDLLITDEIQDLDTEDFITLPPHHRCVSHTLSLVAVKDSEKALESALYKKKQRPTFAKLTKLWSKQNQSTQVADKIKDICGIYLKTPVVTRWNSTFDCVCQLMTLLKDGSEKVNQCLDYCSLSRLTNDDIKFLDEYCQVMEPLAKALDILQSDTGMYMGYLLPVLYSLQEKLDNITDTIKLTYCNPLITAIEEGLNRRFCTTFEKKELIIASCLHPKFKLNWLIGEKKKLAESYLEDLLDIRSNDNSLNSDKNDDYDDFFTFHRQSTSTSESGEEELQRFLKSKRTDIELLNDFPKLKKLFIKFNTALPSSASVERMFSIDNSVCQPSRGRLHDNIMEYQLLLKINKKYK</sequence>
<evidence type="ECO:0000313" key="2">
    <source>
        <dbReference type="EMBL" id="TGZ52922.1"/>
    </source>
</evidence>
<feature type="region of interest" description="Disordered" evidence="1">
    <location>
        <begin position="1"/>
        <end position="23"/>
    </location>
</feature>
<dbReference type="EMBL" id="QBLH01001145">
    <property type="protein sequence ID" value="TGZ52922.1"/>
    <property type="molecule type" value="Genomic_DNA"/>
</dbReference>
<feature type="compositionally biased region" description="Low complexity" evidence="1">
    <location>
        <begin position="9"/>
        <end position="20"/>
    </location>
</feature>
<dbReference type="PANTHER" id="PTHR47501">
    <property type="entry name" value="TRANSPOSASE-RELATED"/>
    <property type="match status" value="1"/>
</dbReference>
<proteinExistence type="predicted"/>